<keyword evidence="1" id="KW-1133">Transmembrane helix</keyword>
<keyword evidence="1" id="KW-0812">Transmembrane</keyword>
<dbReference type="Proteomes" id="UP000230750">
    <property type="component" value="Unassembled WGS sequence"/>
</dbReference>
<accession>A0A2G8JQ80</accession>
<dbReference type="AlphaFoldDB" id="A0A2G8JQ80"/>
<protein>
    <recommendedName>
        <fullName evidence="4">Ig-like domain-containing protein</fullName>
    </recommendedName>
</protein>
<keyword evidence="1" id="KW-0472">Membrane</keyword>
<evidence type="ECO:0000313" key="3">
    <source>
        <dbReference type="Proteomes" id="UP000230750"/>
    </source>
</evidence>
<organism evidence="2 3">
    <name type="scientific">Stichopus japonicus</name>
    <name type="common">Sea cucumber</name>
    <dbReference type="NCBI Taxonomy" id="307972"/>
    <lineage>
        <taxon>Eukaryota</taxon>
        <taxon>Metazoa</taxon>
        <taxon>Echinodermata</taxon>
        <taxon>Eleutherozoa</taxon>
        <taxon>Echinozoa</taxon>
        <taxon>Holothuroidea</taxon>
        <taxon>Aspidochirotacea</taxon>
        <taxon>Aspidochirotida</taxon>
        <taxon>Stichopodidae</taxon>
        <taxon>Apostichopus</taxon>
    </lineage>
</organism>
<proteinExistence type="predicted"/>
<dbReference type="CDD" id="cd00096">
    <property type="entry name" value="Ig"/>
    <property type="match status" value="1"/>
</dbReference>
<evidence type="ECO:0000313" key="2">
    <source>
        <dbReference type="EMBL" id="PIK37835.1"/>
    </source>
</evidence>
<sequence length="128" mass="14054">MLSDADNMTALFKGMVGTMFIAIVALINLEGYSANTFYRQCSATKQATLGNPVQLDCNAANAGGRSWIKDKSILLFAETTSMREDGFGDIELIDDYSILISHTKREYEGVYTCLENGSVIKSYCLQIA</sequence>
<dbReference type="Gene3D" id="2.60.40.10">
    <property type="entry name" value="Immunoglobulins"/>
    <property type="match status" value="1"/>
</dbReference>
<evidence type="ECO:0000256" key="1">
    <source>
        <dbReference type="SAM" id="Phobius"/>
    </source>
</evidence>
<dbReference type="EMBL" id="MRZV01001442">
    <property type="protein sequence ID" value="PIK37835.1"/>
    <property type="molecule type" value="Genomic_DNA"/>
</dbReference>
<feature type="non-terminal residue" evidence="2">
    <location>
        <position position="128"/>
    </location>
</feature>
<feature type="transmembrane region" description="Helical" evidence="1">
    <location>
        <begin position="12"/>
        <end position="29"/>
    </location>
</feature>
<name>A0A2G8JQ80_STIJA</name>
<dbReference type="InterPro" id="IPR036179">
    <property type="entry name" value="Ig-like_dom_sf"/>
</dbReference>
<dbReference type="InterPro" id="IPR013783">
    <property type="entry name" value="Ig-like_fold"/>
</dbReference>
<reference evidence="2 3" key="1">
    <citation type="journal article" date="2017" name="PLoS Biol.">
        <title>The sea cucumber genome provides insights into morphological evolution and visceral regeneration.</title>
        <authorList>
            <person name="Zhang X."/>
            <person name="Sun L."/>
            <person name="Yuan J."/>
            <person name="Sun Y."/>
            <person name="Gao Y."/>
            <person name="Zhang L."/>
            <person name="Li S."/>
            <person name="Dai H."/>
            <person name="Hamel J.F."/>
            <person name="Liu C."/>
            <person name="Yu Y."/>
            <person name="Liu S."/>
            <person name="Lin W."/>
            <person name="Guo K."/>
            <person name="Jin S."/>
            <person name="Xu P."/>
            <person name="Storey K.B."/>
            <person name="Huan P."/>
            <person name="Zhang T."/>
            <person name="Zhou Y."/>
            <person name="Zhang J."/>
            <person name="Lin C."/>
            <person name="Li X."/>
            <person name="Xing L."/>
            <person name="Huo D."/>
            <person name="Sun M."/>
            <person name="Wang L."/>
            <person name="Mercier A."/>
            <person name="Li F."/>
            <person name="Yang H."/>
            <person name="Xiang J."/>
        </authorList>
    </citation>
    <scope>NUCLEOTIDE SEQUENCE [LARGE SCALE GENOMIC DNA]</scope>
    <source>
        <strain evidence="2">Shaxun</strain>
        <tissue evidence="2">Muscle</tissue>
    </source>
</reference>
<gene>
    <name evidence="2" type="ORF">BSL78_25325</name>
</gene>
<keyword evidence="3" id="KW-1185">Reference proteome</keyword>
<comment type="caution">
    <text evidence="2">The sequence shown here is derived from an EMBL/GenBank/DDBJ whole genome shotgun (WGS) entry which is preliminary data.</text>
</comment>
<evidence type="ECO:0008006" key="4">
    <source>
        <dbReference type="Google" id="ProtNLM"/>
    </source>
</evidence>
<dbReference type="SUPFAM" id="SSF48726">
    <property type="entry name" value="Immunoglobulin"/>
    <property type="match status" value="1"/>
</dbReference>